<comment type="caution">
    <text evidence="2">The sequence shown here is derived from an EMBL/GenBank/DDBJ whole genome shotgun (WGS) entry which is preliminary data.</text>
</comment>
<evidence type="ECO:0000256" key="1">
    <source>
        <dbReference type="ARBA" id="ARBA00009320"/>
    </source>
</evidence>
<dbReference type="InterPro" id="IPR050571">
    <property type="entry name" value="Class-IV_PLP-Dep_Aminotrnsfr"/>
</dbReference>
<dbReference type="Pfam" id="PF19798">
    <property type="entry name" value="Sulfotransfer_5"/>
    <property type="match status" value="1"/>
</dbReference>
<dbReference type="PANTHER" id="PTHR42743">
    <property type="entry name" value="AMINO-ACID AMINOTRANSFERASE"/>
    <property type="match status" value="1"/>
</dbReference>
<reference evidence="2 3" key="1">
    <citation type="submission" date="2023-07" db="EMBL/GenBank/DDBJ databases">
        <title>Sorghum-associated microbial communities from plants grown in Nebraska, USA.</title>
        <authorList>
            <person name="Schachtman D."/>
        </authorList>
    </citation>
    <scope>NUCLEOTIDE SEQUENCE [LARGE SCALE GENOMIC DNA]</scope>
    <source>
        <strain evidence="2 3">BE107</strain>
    </source>
</reference>
<sequence length="247" mass="27669">MSGSAEVVRVAMWSGPRNISTAMMRAWENRGDCAVSDEPLYAHYLDRTGLDHPAREEVIADGDTDWRRVVDALLGPAPGGAAVWYQKHMTHHLLPHMDHEWIVGLRNVLLIRDPREVVASYVKSRATVAADDIGLPQQVALYDELCAAGSPPPILDAGDFLRAPEPHLHALCDWLGIPFTERMLRWPPGRRDSDGIWAPHWYAQVWESTGFEAPMEKEISLSGAAAEVAEECRPHFERLHGLRMRMG</sequence>
<evidence type="ECO:0000313" key="2">
    <source>
        <dbReference type="EMBL" id="MDR6842390.1"/>
    </source>
</evidence>
<dbReference type="EMBL" id="JAVDTT010000003">
    <property type="protein sequence ID" value="MDR6842390.1"/>
    <property type="molecule type" value="Genomic_DNA"/>
</dbReference>
<protein>
    <recommendedName>
        <fullName evidence="4">HAD family hydrolase</fullName>
    </recommendedName>
</protein>
<name>A0ABU1RWW3_9GAMM</name>
<keyword evidence="3" id="KW-1185">Reference proteome</keyword>
<comment type="similarity">
    <text evidence="1">Belongs to the class-IV pyridoxal-phosphate-dependent aminotransferase family.</text>
</comment>
<proteinExistence type="inferred from homology"/>
<gene>
    <name evidence="2" type="ORF">J2W94_002684</name>
</gene>
<dbReference type="Proteomes" id="UP001254759">
    <property type="component" value="Unassembled WGS sequence"/>
</dbReference>
<dbReference type="SUPFAM" id="SSF52540">
    <property type="entry name" value="P-loop containing nucleoside triphosphate hydrolases"/>
    <property type="match status" value="1"/>
</dbReference>
<evidence type="ECO:0000313" key="3">
    <source>
        <dbReference type="Proteomes" id="UP001254759"/>
    </source>
</evidence>
<dbReference type="RefSeq" id="WP_310094323.1">
    <property type="nucleotide sequence ID" value="NZ_JAVDTT010000003.1"/>
</dbReference>
<organism evidence="2 3">
    <name type="scientific">Pseudoxanthomonas sacheonensis</name>
    <dbReference type="NCBI Taxonomy" id="443615"/>
    <lineage>
        <taxon>Bacteria</taxon>
        <taxon>Pseudomonadati</taxon>
        <taxon>Pseudomonadota</taxon>
        <taxon>Gammaproteobacteria</taxon>
        <taxon>Lysobacterales</taxon>
        <taxon>Lysobacteraceae</taxon>
        <taxon>Pseudoxanthomonas</taxon>
    </lineage>
</organism>
<accession>A0ABU1RWW3</accession>
<dbReference type="PANTHER" id="PTHR42743:SF11">
    <property type="entry name" value="AMINODEOXYCHORISMATE LYASE"/>
    <property type="match status" value="1"/>
</dbReference>
<dbReference type="Gene3D" id="3.40.50.300">
    <property type="entry name" value="P-loop containing nucleotide triphosphate hydrolases"/>
    <property type="match status" value="1"/>
</dbReference>
<evidence type="ECO:0008006" key="4">
    <source>
        <dbReference type="Google" id="ProtNLM"/>
    </source>
</evidence>
<dbReference type="InterPro" id="IPR027417">
    <property type="entry name" value="P-loop_NTPase"/>
</dbReference>